<dbReference type="AlphaFoldDB" id="A0A511FGI6"/>
<sequence length="79" mass="8718">MKTSERVTVSLPTPDLTFLREYERRHGLASRSAAFHAAVAALREKALEEQYLLADQEWDESGEAAAWNGVTADGLEPDA</sequence>
<accession>A0A511FGI6</accession>
<dbReference type="EMBL" id="BJVQ01000076">
    <property type="protein sequence ID" value="GEL48366.1"/>
    <property type="molecule type" value="Genomic_DNA"/>
</dbReference>
<evidence type="ECO:0000313" key="4">
    <source>
        <dbReference type="Proteomes" id="UP000564629"/>
    </source>
</evidence>
<comment type="caution">
    <text evidence="1">The sequence shown here is derived from an EMBL/GenBank/DDBJ whole genome shotgun (WGS) entry which is preliminary data.</text>
</comment>
<keyword evidence="3" id="KW-1185">Reference proteome</keyword>
<evidence type="ECO:0000313" key="3">
    <source>
        <dbReference type="Proteomes" id="UP000321723"/>
    </source>
</evidence>
<reference evidence="2 4" key="2">
    <citation type="submission" date="2020-08" db="EMBL/GenBank/DDBJ databases">
        <title>Sequencing the genomes of 1000 actinobacteria strains.</title>
        <authorList>
            <person name="Klenk H.-P."/>
        </authorList>
    </citation>
    <scope>NUCLEOTIDE SEQUENCE [LARGE SCALE GENOMIC DNA]</scope>
    <source>
        <strain evidence="2 4">DSM 9581</strain>
    </source>
</reference>
<evidence type="ECO:0000313" key="1">
    <source>
        <dbReference type="EMBL" id="GEL48366.1"/>
    </source>
</evidence>
<dbReference type="RefSeq" id="WP_246582348.1">
    <property type="nucleotide sequence ID" value="NZ_BJVQ01000076.1"/>
</dbReference>
<reference evidence="1 3" key="1">
    <citation type="submission" date="2019-07" db="EMBL/GenBank/DDBJ databases">
        <title>Whole genome shotgun sequence of Cellulomonas hominis NBRC 16055.</title>
        <authorList>
            <person name="Hosoyama A."/>
            <person name="Uohara A."/>
            <person name="Ohji S."/>
            <person name="Ichikawa N."/>
        </authorList>
    </citation>
    <scope>NUCLEOTIDE SEQUENCE [LARGE SCALE GENOMIC DNA]</scope>
    <source>
        <strain evidence="1 3">NBRC 16055</strain>
    </source>
</reference>
<dbReference type="EMBL" id="JACHDN010000001">
    <property type="protein sequence ID" value="MBB5473990.1"/>
    <property type="molecule type" value="Genomic_DNA"/>
</dbReference>
<gene>
    <name evidence="1" type="ORF">CHO01_34820</name>
    <name evidence="2" type="ORF">HNR08_002726</name>
</gene>
<dbReference type="Proteomes" id="UP000321723">
    <property type="component" value="Unassembled WGS sequence"/>
</dbReference>
<dbReference type="Proteomes" id="UP000564629">
    <property type="component" value="Unassembled WGS sequence"/>
</dbReference>
<protein>
    <submittedName>
        <fullName evidence="2">Arc/MetJ-type ribon-helix-helix transcriptional regulator</fullName>
    </submittedName>
</protein>
<organism evidence="1 3">
    <name type="scientific">Cellulomonas hominis</name>
    <dbReference type="NCBI Taxonomy" id="156981"/>
    <lineage>
        <taxon>Bacteria</taxon>
        <taxon>Bacillati</taxon>
        <taxon>Actinomycetota</taxon>
        <taxon>Actinomycetes</taxon>
        <taxon>Micrococcales</taxon>
        <taxon>Cellulomonadaceae</taxon>
        <taxon>Cellulomonas</taxon>
    </lineage>
</organism>
<proteinExistence type="predicted"/>
<evidence type="ECO:0000313" key="2">
    <source>
        <dbReference type="EMBL" id="MBB5473990.1"/>
    </source>
</evidence>
<name>A0A511FGI6_9CELL</name>